<feature type="compositionally biased region" description="Polar residues" evidence="1">
    <location>
        <begin position="1"/>
        <end position="12"/>
    </location>
</feature>
<protein>
    <recommendedName>
        <fullName evidence="2">Brix domain-containing protein</fullName>
    </recommendedName>
</protein>
<dbReference type="PANTHER" id="PTHR22734:SF3">
    <property type="entry name" value="RIBOSOME PRODUCTION FACTOR 1"/>
    <property type="match status" value="1"/>
</dbReference>
<dbReference type="OrthoDB" id="264354at2759"/>
<feature type="compositionally biased region" description="Pro residues" evidence="1">
    <location>
        <begin position="78"/>
        <end position="89"/>
    </location>
</feature>
<evidence type="ECO:0000256" key="1">
    <source>
        <dbReference type="SAM" id="MobiDB-lite"/>
    </source>
</evidence>
<dbReference type="GO" id="GO:0042134">
    <property type="term" value="F:rRNA primary transcript binding"/>
    <property type="evidence" value="ECO:0007669"/>
    <property type="project" value="InterPro"/>
</dbReference>
<sequence length="341" mass="37926">MPSNHLEPSSIKNKIKREEIARKTKKTKRQAKLQKRLARAKVEANDPLAKKKRLANSIPRTLENTREFDPSNLTAAPVPSPEASPPIQPSDPTQQPTNESALDIASDPFASYFASAFNSDSSIPPNVLITTSNKASKLTYAFCDELVGVIPGAEFIRRKKGKGFEIGRIAAWAAGRGYGNMIVINEDMKKPNAITLIHLPMGPSAYFKLSSVQLTKQISVRVLIQSKKAALQEIGPRFTLKLRWVKKGLPAMHVRGRPSKPLEMGSAEVEDESEGSCWRTEIIDAKLDEESDHHIDDVVGTGEQNASAQENKNSKIEPPAVDEYIWMWKPDLETTRRTFFL</sequence>
<gene>
    <name evidence="3" type="ORF">EW145_g4401</name>
</gene>
<dbReference type="AlphaFoldDB" id="A0A4S4L8J5"/>
<evidence type="ECO:0000259" key="2">
    <source>
        <dbReference type="PROSITE" id="PS50833"/>
    </source>
</evidence>
<dbReference type="InterPro" id="IPR044281">
    <property type="entry name" value="IMP4/RPF1"/>
</dbReference>
<comment type="caution">
    <text evidence="3">The sequence shown here is derived from an EMBL/GenBank/DDBJ whole genome shotgun (WGS) entry which is preliminary data.</text>
</comment>
<name>A0A4S4L8J5_9AGAM</name>
<organism evidence="3 4">
    <name type="scientific">Phellinidium pouzarii</name>
    <dbReference type="NCBI Taxonomy" id="167371"/>
    <lineage>
        <taxon>Eukaryota</taxon>
        <taxon>Fungi</taxon>
        <taxon>Dikarya</taxon>
        <taxon>Basidiomycota</taxon>
        <taxon>Agaricomycotina</taxon>
        <taxon>Agaricomycetes</taxon>
        <taxon>Hymenochaetales</taxon>
        <taxon>Hymenochaetaceae</taxon>
        <taxon>Phellinidium</taxon>
    </lineage>
</organism>
<dbReference type="GO" id="GO:0005730">
    <property type="term" value="C:nucleolus"/>
    <property type="evidence" value="ECO:0007669"/>
    <property type="project" value="TreeGrafter"/>
</dbReference>
<evidence type="ECO:0000313" key="4">
    <source>
        <dbReference type="Proteomes" id="UP000308199"/>
    </source>
</evidence>
<feature type="compositionally biased region" description="Polar residues" evidence="1">
    <location>
        <begin position="91"/>
        <end position="100"/>
    </location>
</feature>
<proteinExistence type="predicted"/>
<dbReference type="GO" id="GO:0000470">
    <property type="term" value="P:maturation of LSU-rRNA"/>
    <property type="evidence" value="ECO:0007669"/>
    <property type="project" value="TreeGrafter"/>
</dbReference>
<feature type="region of interest" description="Disordered" evidence="1">
    <location>
        <begin position="1"/>
        <end position="100"/>
    </location>
</feature>
<dbReference type="PANTHER" id="PTHR22734">
    <property type="entry name" value="U3 SMALL NUCLEOLAR RIBONUCLEOPROTEIN PROTEIN IMP4"/>
    <property type="match status" value="1"/>
</dbReference>
<dbReference type="GO" id="GO:0030687">
    <property type="term" value="C:preribosome, large subunit precursor"/>
    <property type="evidence" value="ECO:0007669"/>
    <property type="project" value="TreeGrafter"/>
</dbReference>
<feature type="domain" description="Brix" evidence="2">
    <location>
        <begin position="125"/>
        <end position="218"/>
    </location>
</feature>
<feature type="compositionally biased region" description="Basic residues" evidence="1">
    <location>
        <begin position="23"/>
        <end position="39"/>
    </location>
</feature>
<dbReference type="SUPFAM" id="SSF52954">
    <property type="entry name" value="Class II aaRS ABD-related"/>
    <property type="match status" value="1"/>
</dbReference>
<accession>A0A4S4L8J5</accession>
<reference evidence="3 4" key="1">
    <citation type="submission" date="2019-02" db="EMBL/GenBank/DDBJ databases">
        <title>Genome sequencing of the rare red list fungi Phellinidium pouzarii.</title>
        <authorList>
            <person name="Buettner E."/>
            <person name="Kellner H."/>
        </authorList>
    </citation>
    <scope>NUCLEOTIDE SEQUENCE [LARGE SCALE GENOMIC DNA]</scope>
    <source>
        <strain evidence="3 4">DSM 108285</strain>
    </source>
</reference>
<dbReference type="SMART" id="SM00879">
    <property type="entry name" value="Brix"/>
    <property type="match status" value="1"/>
</dbReference>
<keyword evidence="4" id="KW-1185">Reference proteome</keyword>
<dbReference type="Gene3D" id="3.40.50.10480">
    <property type="entry name" value="Probable brix-domain ribosomal biogenesis protein"/>
    <property type="match status" value="1"/>
</dbReference>
<dbReference type="EMBL" id="SGPK01000224">
    <property type="protein sequence ID" value="THH05980.1"/>
    <property type="molecule type" value="Genomic_DNA"/>
</dbReference>
<dbReference type="Proteomes" id="UP000308199">
    <property type="component" value="Unassembled WGS sequence"/>
</dbReference>
<dbReference type="GO" id="GO:0000460">
    <property type="term" value="P:maturation of 5.8S rRNA"/>
    <property type="evidence" value="ECO:0007669"/>
    <property type="project" value="TreeGrafter"/>
</dbReference>
<dbReference type="PROSITE" id="PS50833">
    <property type="entry name" value="BRIX"/>
    <property type="match status" value="1"/>
</dbReference>
<evidence type="ECO:0000313" key="3">
    <source>
        <dbReference type="EMBL" id="THH05980.1"/>
    </source>
</evidence>
<dbReference type="InterPro" id="IPR007109">
    <property type="entry name" value="Brix"/>
</dbReference>